<dbReference type="Proteomes" id="UP000824890">
    <property type="component" value="Unassembled WGS sequence"/>
</dbReference>
<feature type="compositionally biased region" description="Basic residues" evidence="1">
    <location>
        <begin position="552"/>
        <end position="561"/>
    </location>
</feature>
<feature type="region of interest" description="Disordered" evidence="1">
    <location>
        <begin position="272"/>
        <end position="294"/>
    </location>
</feature>
<evidence type="ECO:0000256" key="1">
    <source>
        <dbReference type="SAM" id="MobiDB-lite"/>
    </source>
</evidence>
<comment type="caution">
    <text evidence="4">The sequence shown here is derived from an EMBL/GenBank/DDBJ whole genome shotgun (WGS) entry which is preliminary data.</text>
</comment>
<protein>
    <recommendedName>
        <fullName evidence="6">DUF4283 domain-containing protein</fullName>
    </recommendedName>
</protein>
<evidence type="ECO:0008006" key="6">
    <source>
        <dbReference type="Google" id="ProtNLM"/>
    </source>
</evidence>
<evidence type="ECO:0000313" key="5">
    <source>
        <dbReference type="Proteomes" id="UP000824890"/>
    </source>
</evidence>
<name>A0ABQ8EEE6_BRANA</name>
<organism evidence="4 5">
    <name type="scientific">Brassica napus</name>
    <name type="common">Rape</name>
    <dbReference type="NCBI Taxonomy" id="3708"/>
    <lineage>
        <taxon>Eukaryota</taxon>
        <taxon>Viridiplantae</taxon>
        <taxon>Streptophyta</taxon>
        <taxon>Embryophyta</taxon>
        <taxon>Tracheophyta</taxon>
        <taxon>Spermatophyta</taxon>
        <taxon>Magnoliopsida</taxon>
        <taxon>eudicotyledons</taxon>
        <taxon>Gunneridae</taxon>
        <taxon>Pentapetalae</taxon>
        <taxon>rosids</taxon>
        <taxon>malvids</taxon>
        <taxon>Brassicales</taxon>
        <taxon>Brassicaceae</taxon>
        <taxon>Brassiceae</taxon>
        <taxon>Brassica</taxon>
    </lineage>
</organism>
<feature type="region of interest" description="Disordered" evidence="1">
    <location>
        <begin position="306"/>
        <end position="325"/>
    </location>
</feature>
<reference evidence="4 5" key="1">
    <citation type="submission" date="2021-05" db="EMBL/GenBank/DDBJ databases">
        <title>Genome Assembly of Synthetic Allotetraploid Brassica napus Reveals Homoeologous Exchanges between Subgenomes.</title>
        <authorList>
            <person name="Davis J.T."/>
        </authorList>
    </citation>
    <scope>NUCLEOTIDE SEQUENCE [LARGE SCALE GENOMIC DNA]</scope>
    <source>
        <strain evidence="5">cv. Da-Ae</strain>
        <tissue evidence="4">Seedling</tissue>
    </source>
</reference>
<keyword evidence="5" id="KW-1185">Reference proteome</keyword>
<dbReference type="PANTHER" id="PTHR31286:SF162">
    <property type="entry name" value="DUF4283 DOMAIN-CONTAINING PROTEIN-RELATED"/>
    <property type="match status" value="1"/>
</dbReference>
<evidence type="ECO:0000259" key="3">
    <source>
        <dbReference type="Pfam" id="PF14392"/>
    </source>
</evidence>
<feature type="domain" description="DUF4283" evidence="2">
    <location>
        <begin position="37"/>
        <end position="115"/>
    </location>
</feature>
<feature type="region of interest" description="Disordered" evidence="1">
    <location>
        <begin position="481"/>
        <end position="573"/>
    </location>
</feature>
<accession>A0ABQ8EEE6</accession>
<feature type="domain" description="Zinc knuckle CX2CX4HX4C" evidence="3">
    <location>
        <begin position="170"/>
        <end position="217"/>
    </location>
</feature>
<dbReference type="Pfam" id="PF14392">
    <property type="entry name" value="zf-CCHC_4"/>
    <property type="match status" value="1"/>
</dbReference>
<proteinExistence type="predicted"/>
<dbReference type="InterPro" id="IPR025558">
    <property type="entry name" value="DUF4283"/>
</dbReference>
<dbReference type="InterPro" id="IPR040256">
    <property type="entry name" value="At4g02000-like"/>
</dbReference>
<sequence>MGSRSSHMADMKGKGILYEDDDAPIILMDQDDSLVASEFSLSLIGKVLNLKKQNVEKLLQKMPSQWGMEDRITANDLGNGKFLLNFTSEEDLSSVLRQGPFHFNFCMFVLVRWEPIVHDDYPWIVPFKVQVIGLPLHLWTDTNLRNIGARLGHVHVDSLDVAEGSMLIDVDSRKPLKFSRKVESKDGDEVTIEIKYEKLFKHCSTCGMLTHEKDHCPSLDVRSRLQSQPERPGIFTRMQVPQDKAQHHNFHTEQRPNVYDRQPYGQRMEPARHAAQSRYGEDDRKYAQRTHQPGNLRATHSDRIMRRHNDPNRSNRYGASKGPYDRNLKQTWREKAVPIKRPVSAPMAPASTPTSSRQIVPYEQPTGTSKNGSHGVIEYQSGRPGECISARGAKRLASAIVTPSRIDHDMEENVTKRAKELTRSLSFTSLSDHEPVTVPADNQIIGALNDMDIEDNQEDGMMECEGIDEDLLGFDLKEMEEREGQQAVSSVVRGPATSEPDNKGSKHSRQSNKMNVPLGLQSKKFEILRRGSPRKSSSSSHGAHMARDSSRSRKHDHSSKRQRSEIVFENTNC</sequence>
<gene>
    <name evidence="4" type="ORF">HID58_006589</name>
</gene>
<dbReference type="InterPro" id="IPR025836">
    <property type="entry name" value="Zn_knuckle_CX2CX4HX4C"/>
</dbReference>
<dbReference type="PANTHER" id="PTHR31286">
    <property type="entry name" value="GLYCINE-RICH CELL WALL STRUCTURAL PROTEIN 1.8-LIKE"/>
    <property type="match status" value="1"/>
</dbReference>
<evidence type="ECO:0000259" key="2">
    <source>
        <dbReference type="Pfam" id="PF14111"/>
    </source>
</evidence>
<dbReference type="EMBL" id="JAGKQM010000002">
    <property type="protein sequence ID" value="KAH0939128.1"/>
    <property type="molecule type" value="Genomic_DNA"/>
</dbReference>
<dbReference type="Pfam" id="PF14111">
    <property type="entry name" value="DUF4283"/>
    <property type="match status" value="1"/>
</dbReference>
<feature type="region of interest" description="Disordered" evidence="1">
    <location>
        <begin position="344"/>
        <end position="374"/>
    </location>
</feature>
<evidence type="ECO:0000313" key="4">
    <source>
        <dbReference type="EMBL" id="KAH0939128.1"/>
    </source>
</evidence>